<dbReference type="RefSeq" id="WP_272470923.1">
    <property type="nucleotide sequence ID" value="NZ_JAMRYU010000077.1"/>
</dbReference>
<keyword evidence="1" id="KW-0812">Transmembrane</keyword>
<protein>
    <submittedName>
        <fullName evidence="2">Uncharacterized protein</fullName>
    </submittedName>
</protein>
<reference evidence="2" key="1">
    <citation type="submission" date="2022-05" db="EMBL/GenBank/DDBJ databases">
        <title>Draft genome sequence of Clostridium tertium strain CP3 isolated from Peru.</title>
        <authorList>
            <person name="Hurtado R."/>
            <person name="Lima L."/>
            <person name="Sousa T."/>
            <person name="Jaiswal A.K."/>
            <person name="Tiwari S."/>
            <person name="Maturrano L."/>
            <person name="Brenig B."/>
            <person name="Azevedo V."/>
        </authorList>
    </citation>
    <scope>NUCLEOTIDE SEQUENCE</scope>
    <source>
        <strain evidence="2">CP3</strain>
    </source>
</reference>
<gene>
    <name evidence="2" type="ORF">NE398_21365</name>
</gene>
<feature type="transmembrane region" description="Helical" evidence="1">
    <location>
        <begin position="6"/>
        <end position="23"/>
    </location>
</feature>
<keyword evidence="1" id="KW-1133">Transmembrane helix</keyword>
<dbReference type="EMBL" id="JAMRYU010000077">
    <property type="protein sequence ID" value="MDC4242673.1"/>
    <property type="molecule type" value="Genomic_DNA"/>
</dbReference>
<name>A0A9X3XP36_9CLOT</name>
<dbReference type="AlphaFoldDB" id="A0A9X3XP36"/>
<sequence>MLLIGIGVWVIAVILIIMFFRGASEKEVILRPLDMEKSKIDTNLFDEMRKCYEEDEEFLEAIMKYDIDNAIEEFWDSVQTKLNVMSMIKIPVDMVYRDMDKHIKKMHERGYVFKE</sequence>
<keyword evidence="1" id="KW-0472">Membrane</keyword>
<evidence type="ECO:0000256" key="1">
    <source>
        <dbReference type="SAM" id="Phobius"/>
    </source>
</evidence>
<dbReference type="SUPFAM" id="SSF101386">
    <property type="entry name" value="all-alpha NTP pyrophosphatases"/>
    <property type="match status" value="1"/>
</dbReference>
<evidence type="ECO:0000313" key="2">
    <source>
        <dbReference type="EMBL" id="MDC4242673.1"/>
    </source>
</evidence>
<evidence type="ECO:0000313" key="3">
    <source>
        <dbReference type="Proteomes" id="UP001141183"/>
    </source>
</evidence>
<keyword evidence="3" id="KW-1185">Reference proteome</keyword>
<dbReference type="Proteomes" id="UP001141183">
    <property type="component" value="Unassembled WGS sequence"/>
</dbReference>
<proteinExistence type="predicted"/>
<comment type="caution">
    <text evidence="2">The sequence shown here is derived from an EMBL/GenBank/DDBJ whole genome shotgun (WGS) entry which is preliminary data.</text>
</comment>
<accession>A0A9X3XP36</accession>
<organism evidence="2 3">
    <name type="scientific">Clostridium tertium</name>
    <dbReference type="NCBI Taxonomy" id="1559"/>
    <lineage>
        <taxon>Bacteria</taxon>
        <taxon>Bacillati</taxon>
        <taxon>Bacillota</taxon>
        <taxon>Clostridia</taxon>
        <taxon>Eubacteriales</taxon>
        <taxon>Clostridiaceae</taxon>
        <taxon>Clostridium</taxon>
    </lineage>
</organism>